<protein>
    <submittedName>
        <fullName evidence="1">Putative secreted protein</fullName>
    </submittedName>
</protein>
<accession>A0A2M4C779</accession>
<dbReference type="EMBL" id="GGFJ01011968">
    <property type="protein sequence ID" value="MBW61109.1"/>
    <property type="molecule type" value="Transcribed_RNA"/>
</dbReference>
<evidence type="ECO:0000313" key="1">
    <source>
        <dbReference type="EMBL" id="MBW61109.1"/>
    </source>
</evidence>
<proteinExistence type="predicted"/>
<organism evidence="1">
    <name type="scientific">Anopheles marajoara</name>
    <dbReference type="NCBI Taxonomy" id="58244"/>
    <lineage>
        <taxon>Eukaryota</taxon>
        <taxon>Metazoa</taxon>
        <taxon>Ecdysozoa</taxon>
        <taxon>Arthropoda</taxon>
        <taxon>Hexapoda</taxon>
        <taxon>Insecta</taxon>
        <taxon>Pterygota</taxon>
        <taxon>Neoptera</taxon>
        <taxon>Endopterygota</taxon>
        <taxon>Diptera</taxon>
        <taxon>Nematocera</taxon>
        <taxon>Culicoidea</taxon>
        <taxon>Culicidae</taxon>
        <taxon>Anophelinae</taxon>
        <taxon>Anopheles</taxon>
    </lineage>
</organism>
<reference evidence="1" key="1">
    <citation type="submission" date="2018-01" db="EMBL/GenBank/DDBJ databases">
        <title>An insight into the sialome of Amazonian anophelines.</title>
        <authorList>
            <person name="Ribeiro J.M."/>
            <person name="Scarpassa V."/>
            <person name="Calvo E."/>
        </authorList>
    </citation>
    <scope>NUCLEOTIDE SEQUENCE</scope>
    <source>
        <tissue evidence="1">Salivary glands</tissue>
    </source>
</reference>
<sequence length="126" mass="14204">MTFIVSIAPGVWWESLVVVGASWWLTECQAPVASAARNTNEQKVLLLLLLLLLLPLPDARWLVARVLGAGSPSRFLEQKGPKLRRLISRRTLVSNCLRTSLAQQRPQINASRWTMSRLRDSFRVAI</sequence>
<name>A0A2M4C779_9DIPT</name>
<dbReference type="AlphaFoldDB" id="A0A2M4C779"/>